<keyword evidence="3" id="KW-0808">Transferase</keyword>
<evidence type="ECO:0000256" key="7">
    <source>
        <dbReference type="ARBA" id="ARBA00022840"/>
    </source>
</evidence>
<dbReference type="Proteomes" id="UP000288805">
    <property type="component" value="Unassembled WGS sequence"/>
</dbReference>
<dbReference type="PANTHER" id="PTHR34590:SF5">
    <property type="entry name" value="OS04G0586500 PROTEIN"/>
    <property type="match status" value="1"/>
</dbReference>
<feature type="region of interest" description="Disordered" evidence="11">
    <location>
        <begin position="66"/>
        <end position="85"/>
    </location>
</feature>
<keyword evidence="4" id="KW-0812">Transmembrane</keyword>
<dbReference type="GO" id="GO:0005524">
    <property type="term" value="F:ATP binding"/>
    <property type="evidence" value="ECO:0007669"/>
    <property type="project" value="UniProtKB-KW"/>
</dbReference>
<dbReference type="GO" id="GO:0016020">
    <property type="term" value="C:membrane"/>
    <property type="evidence" value="ECO:0007669"/>
    <property type="project" value="UniProtKB-SubCell"/>
</dbReference>
<evidence type="ECO:0000256" key="1">
    <source>
        <dbReference type="ARBA" id="ARBA00004479"/>
    </source>
</evidence>
<sequence>MNGDDCISSHAPASQKISDMSINSIRPFAFCLSFLPLLISMAADTISPYSPTNYFLLDCGSSSNTTLSSDGRTWRGDSASKFSSSNTQNVSLESTAASVEQVPYMTARIFTSQFTYTFPVSAGPKFVRFYFYPAAYSGIHESDFFFNVTSGVYTVMSNFSASLTVAAMEPQVASIVKEFIIHVWENQTLNITFSPSPSFYAFMNGIELCSMPNNLYISDSEPIPLVATNYLFYIDIYTALETVYRLNVDGASFGGERETGMFRTWQQDSSYIFGAASGLTLQGNNTDIRYTRATPAHTAPTAVDSSCRSMGPIPDINLNYNLTWIFPVDSGFYYLVRLHFCEIGNVGTPPSENMWHAILQ</sequence>
<proteinExistence type="predicted"/>
<name>A0A438H0V4_VITVI</name>
<dbReference type="EMBL" id="QGNW01000303">
    <property type="protein sequence ID" value="RVW77993.1"/>
    <property type="molecule type" value="Genomic_DNA"/>
</dbReference>
<evidence type="ECO:0000259" key="12">
    <source>
        <dbReference type="Pfam" id="PF12819"/>
    </source>
</evidence>
<keyword evidence="13" id="KW-0675">Receptor</keyword>
<dbReference type="AlphaFoldDB" id="A0A438H0V4"/>
<protein>
    <submittedName>
        <fullName evidence="13">Receptor-like protein kinase FERONIA</fullName>
    </submittedName>
</protein>
<keyword evidence="13" id="KW-0418">Kinase</keyword>
<comment type="subcellular location">
    <subcellularLocation>
        <location evidence="1">Membrane</location>
        <topology evidence="1">Single-pass type I membrane protein</topology>
    </subcellularLocation>
</comment>
<evidence type="ECO:0000256" key="10">
    <source>
        <dbReference type="ARBA" id="ARBA00023180"/>
    </source>
</evidence>
<evidence type="ECO:0000256" key="2">
    <source>
        <dbReference type="ARBA" id="ARBA00022527"/>
    </source>
</evidence>
<gene>
    <name evidence="13" type="primary">FER_17</name>
    <name evidence="13" type="ORF">CK203_044840</name>
</gene>
<evidence type="ECO:0000256" key="8">
    <source>
        <dbReference type="ARBA" id="ARBA00022989"/>
    </source>
</evidence>
<keyword evidence="2" id="KW-0723">Serine/threonine-protein kinase</keyword>
<dbReference type="FunFam" id="2.60.120.430:FF:000003">
    <property type="entry name" value="FERONIA receptor-like kinase"/>
    <property type="match status" value="1"/>
</dbReference>
<evidence type="ECO:0000256" key="5">
    <source>
        <dbReference type="ARBA" id="ARBA00022729"/>
    </source>
</evidence>
<dbReference type="GO" id="GO:0004714">
    <property type="term" value="F:transmembrane receptor protein tyrosine kinase activity"/>
    <property type="evidence" value="ECO:0007669"/>
    <property type="project" value="InterPro"/>
</dbReference>
<evidence type="ECO:0000256" key="6">
    <source>
        <dbReference type="ARBA" id="ARBA00022741"/>
    </source>
</evidence>
<evidence type="ECO:0000313" key="13">
    <source>
        <dbReference type="EMBL" id="RVW77993.1"/>
    </source>
</evidence>
<dbReference type="Gene3D" id="2.60.120.430">
    <property type="entry name" value="Galactose-binding lectin"/>
    <property type="match status" value="2"/>
</dbReference>
<keyword evidence="8" id="KW-1133">Transmembrane helix</keyword>
<comment type="caution">
    <text evidence="13">The sequence shown here is derived from an EMBL/GenBank/DDBJ whole genome shotgun (WGS) entry which is preliminary data.</text>
</comment>
<organism evidence="13 14">
    <name type="scientific">Vitis vinifera</name>
    <name type="common">Grape</name>
    <dbReference type="NCBI Taxonomy" id="29760"/>
    <lineage>
        <taxon>Eukaryota</taxon>
        <taxon>Viridiplantae</taxon>
        <taxon>Streptophyta</taxon>
        <taxon>Embryophyta</taxon>
        <taxon>Tracheophyta</taxon>
        <taxon>Spermatophyta</taxon>
        <taxon>Magnoliopsida</taxon>
        <taxon>eudicotyledons</taxon>
        <taxon>Gunneridae</taxon>
        <taxon>Pentapetalae</taxon>
        <taxon>rosids</taxon>
        <taxon>Vitales</taxon>
        <taxon>Vitaceae</taxon>
        <taxon>Viteae</taxon>
        <taxon>Vitis</taxon>
    </lineage>
</organism>
<evidence type="ECO:0000256" key="3">
    <source>
        <dbReference type="ARBA" id="ARBA00022679"/>
    </source>
</evidence>
<keyword evidence="7" id="KW-0067">ATP-binding</keyword>
<dbReference type="GO" id="GO:0004674">
    <property type="term" value="F:protein serine/threonine kinase activity"/>
    <property type="evidence" value="ECO:0007669"/>
    <property type="project" value="UniProtKB-KW"/>
</dbReference>
<keyword evidence="5" id="KW-0732">Signal</keyword>
<evidence type="ECO:0000256" key="4">
    <source>
        <dbReference type="ARBA" id="ARBA00022692"/>
    </source>
</evidence>
<keyword evidence="9" id="KW-0472">Membrane</keyword>
<dbReference type="PANTHER" id="PTHR34590">
    <property type="entry name" value="OS03G0124300 PROTEIN-RELATED"/>
    <property type="match status" value="1"/>
</dbReference>
<evidence type="ECO:0000256" key="11">
    <source>
        <dbReference type="SAM" id="MobiDB-lite"/>
    </source>
</evidence>
<reference evidence="13 14" key="1">
    <citation type="journal article" date="2018" name="PLoS Genet.">
        <title>Population sequencing reveals clonal diversity and ancestral inbreeding in the grapevine cultivar Chardonnay.</title>
        <authorList>
            <person name="Roach M.J."/>
            <person name="Johnson D.L."/>
            <person name="Bohlmann J."/>
            <person name="van Vuuren H.J."/>
            <person name="Jones S.J."/>
            <person name="Pretorius I.S."/>
            <person name="Schmidt S.A."/>
            <person name="Borneman A.R."/>
        </authorList>
    </citation>
    <scope>NUCLEOTIDE SEQUENCE [LARGE SCALE GENOMIC DNA]</scope>
    <source>
        <strain evidence="14">cv. Chardonnay</strain>
        <tissue evidence="13">Leaf</tissue>
    </source>
</reference>
<evidence type="ECO:0000313" key="14">
    <source>
        <dbReference type="Proteomes" id="UP000288805"/>
    </source>
</evidence>
<dbReference type="InterPro" id="IPR024788">
    <property type="entry name" value="Malectin-like_Carb-bd_dom"/>
</dbReference>
<dbReference type="Pfam" id="PF12819">
    <property type="entry name" value="Malectin_like"/>
    <property type="match status" value="1"/>
</dbReference>
<evidence type="ECO:0000256" key="9">
    <source>
        <dbReference type="ARBA" id="ARBA00023136"/>
    </source>
</evidence>
<dbReference type="InterPro" id="IPR045272">
    <property type="entry name" value="ANXUR1/2-like"/>
</dbReference>
<keyword evidence="10" id="KW-0325">Glycoprotein</keyword>
<accession>A0A438H0V4</accession>
<keyword evidence="6" id="KW-0547">Nucleotide-binding</keyword>
<feature type="domain" description="Malectin-like" evidence="12">
    <location>
        <begin position="57"/>
        <end position="346"/>
    </location>
</feature>